<dbReference type="Proteomes" id="UP000230066">
    <property type="component" value="Unassembled WGS sequence"/>
</dbReference>
<name>A0A4E0RQL3_FASHE</name>
<evidence type="ECO:0000313" key="2">
    <source>
        <dbReference type="EMBL" id="THD28084.1"/>
    </source>
</evidence>
<dbReference type="AlphaFoldDB" id="A0A4E0RQL3"/>
<evidence type="ECO:0000256" key="1">
    <source>
        <dbReference type="SAM" id="MobiDB-lite"/>
    </source>
</evidence>
<gene>
    <name evidence="2" type="ORF">D915_001115</name>
</gene>
<reference evidence="2" key="1">
    <citation type="submission" date="2019-03" db="EMBL/GenBank/DDBJ databases">
        <title>Improved annotation for the trematode Fasciola hepatica.</title>
        <authorList>
            <person name="Choi Y.-J."/>
            <person name="Martin J."/>
            <person name="Mitreva M."/>
        </authorList>
    </citation>
    <scope>NUCLEOTIDE SEQUENCE [LARGE SCALE GENOMIC DNA]</scope>
</reference>
<accession>A0A4E0RQL3</accession>
<feature type="compositionally biased region" description="Polar residues" evidence="1">
    <location>
        <begin position="1"/>
        <end position="27"/>
    </location>
</feature>
<keyword evidence="3" id="KW-1185">Reference proteome</keyword>
<feature type="region of interest" description="Disordered" evidence="1">
    <location>
        <begin position="1"/>
        <end position="80"/>
    </location>
</feature>
<protein>
    <submittedName>
        <fullName evidence="2">Uncharacterized protein</fullName>
    </submittedName>
</protein>
<organism evidence="2 3">
    <name type="scientific">Fasciola hepatica</name>
    <name type="common">Liver fluke</name>
    <dbReference type="NCBI Taxonomy" id="6192"/>
    <lineage>
        <taxon>Eukaryota</taxon>
        <taxon>Metazoa</taxon>
        <taxon>Spiralia</taxon>
        <taxon>Lophotrochozoa</taxon>
        <taxon>Platyhelminthes</taxon>
        <taxon>Trematoda</taxon>
        <taxon>Digenea</taxon>
        <taxon>Plagiorchiida</taxon>
        <taxon>Echinostomata</taxon>
        <taxon>Echinostomatoidea</taxon>
        <taxon>Fasciolidae</taxon>
        <taxon>Fasciola</taxon>
    </lineage>
</organism>
<evidence type="ECO:0000313" key="3">
    <source>
        <dbReference type="Proteomes" id="UP000230066"/>
    </source>
</evidence>
<comment type="caution">
    <text evidence="2">The sequence shown here is derived from an EMBL/GenBank/DDBJ whole genome shotgun (WGS) entry which is preliminary data.</text>
</comment>
<dbReference type="EMBL" id="JXXN02000240">
    <property type="protein sequence ID" value="THD28084.1"/>
    <property type="molecule type" value="Genomic_DNA"/>
</dbReference>
<proteinExistence type="predicted"/>
<sequence length="213" mass="24331">MRRFTSSPTITIQRPSTNSDTVTTNPSVYGEQIELMDDERRPNSAPASFFKSIDKAQPTRSVDNDNDDDNGKDKVNAKNENYTTANIEEPEIRKSNCCEKQCVARVQAAAYDQALKYYGWRMQVPGDPLKLKRLFLPDRPTYYVSFKREATLPPAPVMHTRCAVPFFQQTINCQPLSFTVHPDWASEAFIAKQNALRSSGQWEFGAHRYTFAY</sequence>